<name>A0A4S8LZM4_DENBC</name>
<evidence type="ECO:0000313" key="7">
    <source>
        <dbReference type="EMBL" id="THU95199.1"/>
    </source>
</evidence>
<keyword evidence="6" id="KW-0472">Membrane</keyword>
<feature type="region of interest" description="Disordered" evidence="5">
    <location>
        <begin position="122"/>
        <end position="228"/>
    </location>
</feature>
<feature type="compositionally biased region" description="Low complexity" evidence="5">
    <location>
        <begin position="184"/>
        <end position="196"/>
    </location>
</feature>
<gene>
    <name evidence="7" type="ORF">K435DRAFT_139315</name>
</gene>
<dbReference type="Gene3D" id="6.10.250.2930">
    <property type="match status" value="1"/>
</dbReference>
<keyword evidence="4" id="KW-0829">Tyrosine-protein kinase</keyword>
<protein>
    <recommendedName>
        <fullName evidence="1">receptor protein-tyrosine kinase</fullName>
        <ecNumber evidence="1">2.7.10.1</ecNumber>
    </recommendedName>
</protein>
<keyword evidence="3" id="KW-0418">Kinase</keyword>
<feature type="compositionally biased region" description="Acidic residues" evidence="5">
    <location>
        <begin position="172"/>
        <end position="183"/>
    </location>
</feature>
<dbReference type="EMBL" id="ML179205">
    <property type="protein sequence ID" value="THU95199.1"/>
    <property type="molecule type" value="Genomic_DNA"/>
</dbReference>
<keyword evidence="6" id="KW-0812">Transmembrane</keyword>
<evidence type="ECO:0000256" key="6">
    <source>
        <dbReference type="SAM" id="Phobius"/>
    </source>
</evidence>
<dbReference type="Proteomes" id="UP000297245">
    <property type="component" value="Unassembled WGS sequence"/>
</dbReference>
<reference evidence="7 8" key="1">
    <citation type="journal article" date="2019" name="Nat. Ecol. Evol.">
        <title>Megaphylogeny resolves global patterns of mushroom evolution.</title>
        <authorList>
            <person name="Varga T."/>
            <person name="Krizsan K."/>
            <person name="Foldi C."/>
            <person name="Dima B."/>
            <person name="Sanchez-Garcia M."/>
            <person name="Sanchez-Ramirez S."/>
            <person name="Szollosi G.J."/>
            <person name="Szarkandi J.G."/>
            <person name="Papp V."/>
            <person name="Albert L."/>
            <person name="Andreopoulos W."/>
            <person name="Angelini C."/>
            <person name="Antonin V."/>
            <person name="Barry K.W."/>
            <person name="Bougher N.L."/>
            <person name="Buchanan P."/>
            <person name="Buyck B."/>
            <person name="Bense V."/>
            <person name="Catcheside P."/>
            <person name="Chovatia M."/>
            <person name="Cooper J."/>
            <person name="Damon W."/>
            <person name="Desjardin D."/>
            <person name="Finy P."/>
            <person name="Geml J."/>
            <person name="Haridas S."/>
            <person name="Hughes K."/>
            <person name="Justo A."/>
            <person name="Karasinski D."/>
            <person name="Kautmanova I."/>
            <person name="Kiss B."/>
            <person name="Kocsube S."/>
            <person name="Kotiranta H."/>
            <person name="LaButti K.M."/>
            <person name="Lechner B.E."/>
            <person name="Liimatainen K."/>
            <person name="Lipzen A."/>
            <person name="Lukacs Z."/>
            <person name="Mihaltcheva S."/>
            <person name="Morgado L.N."/>
            <person name="Niskanen T."/>
            <person name="Noordeloos M.E."/>
            <person name="Ohm R.A."/>
            <person name="Ortiz-Santana B."/>
            <person name="Ovrebo C."/>
            <person name="Racz N."/>
            <person name="Riley R."/>
            <person name="Savchenko A."/>
            <person name="Shiryaev A."/>
            <person name="Soop K."/>
            <person name="Spirin V."/>
            <person name="Szebenyi C."/>
            <person name="Tomsovsky M."/>
            <person name="Tulloss R.E."/>
            <person name="Uehling J."/>
            <person name="Grigoriev I.V."/>
            <person name="Vagvolgyi C."/>
            <person name="Papp T."/>
            <person name="Martin F.M."/>
            <person name="Miettinen O."/>
            <person name="Hibbett D.S."/>
            <person name="Nagy L.G."/>
        </authorList>
    </citation>
    <scope>NUCLEOTIDE SEQUENCE [LARGE SCALE GENOMIC DNA]</scope>
    <source>
        <strain evidence="7 8">CBS 962.96</strain>
    </source>
</reference>
<dbReference type="InterPro" id="IPR044912">
    <property type="entry name" value="Egfr_JX_dom"/>
</dbReference>
<keyword evidence="2" id="KW-0808">Transferase</keyword>
<proteinExistence type="predicted"/>
<evidence type="ECO:0000256" key="4">
    <source>
        <dbReference type="ARBA" id="ARBA00023137"/>
    </source>
</evidence>
<evidence type="ECO:0000256" key="2">
    <source>
        <dbReference type="ARBA" id="ARBA00022679"/>
    </source>
</evidence>
<evidence type="ECO:0000256" key="5">
    <source>
        <dbReference type="SAM" id="MobiDB-lite"/>
    </source>
</evidence>
<keyword evidence="8" id="KW-1185">Reference proteome</keyword>
<sequence>MTGTSATISSDIQRHSTVNLNLILGIVIGILTFIIILVLLLFYLYRRRNRRKEERMRDIIKLSEGDSDFFEQKHSMSDLTGSHFRWALDDASLSPSDSVSQAHSPLPKRQWRNGSPTILSTLSEETEKTFAARSSTEDGPVTKSDVSSTQVQSTFPGLGYGVGRRKLRADADGSDESDDDISDGDSSISSITTRSASSRRRREENPNIPVITMTAATPTPPSTVIAGS</sequence>
<feature type="compositionally biased region" description="Polar residues" evidence="5">
    <location>
        <begin position="144"/>
        <end position="155"/>
    </location>
</feature>
<keyword evidence="6" id="KW-1133">Transmembrane helix</keyword>
<evidence type="ECO:0000256" key="1">
    <source>
        <dbReference type="ARBA" id="ARBA00011902"/>
    </source>
</evidence>
<dbReference type="EC" id="2.7.10.1" evidence="1"/>
<dbReference type="GO" id="GO:0004714">
    <property type="term" value="F:transmembrane receptor protein tyrosine kinase activity"/>
    <property type="evidence" value="ECO:0007669"/>
    <property type="project" value="UniProtKB-EC"/>
</dbReference>
<feature type="transmembrane region" description="Helical" evidence="6">
    <location>
        <begin position="20"/>
        <end position="45"/>
    </location>
</feature>
<dbReference type="AlphaFoldDB" id="A0A4S8LZM4"/>
<organism evidence="7 8">
    <name type="scientific">Dendrothele bispora (strain CBS 962.96)</name>
    <dbReference type="NCBI Taxonomy" id="1314807"/>
    <lineage>
        <taxon>Eukaryota</taxon>
        <taxon>Fungi</taxon>
        <taxon>Dikarya</taxon>
        <taxon>Basidiomycota</taxon>
        <taxon>Agaricomycotina</taxon>
        <taxon>Agaricomycetes</taxon>
        <taxon>Agaricomycetidae</taxon>
        <taxon>Agaricales</taxon>
        <taxon>Agaricales incertae sedis</taxon>
        <taxon>Dendrothele</taxon>
    </lineage>
</organism>
<evidence type="ECO:0000256" key="3">
    <source>
        <dbReference type="ARBA" id="ARBA00022777"/>
    </source>
</evidence>
<evidence type="ECO:0000313" key="8">
    <source>
        <dbReference type="Proteomes" id="UP000297245"/>
    </source>
</evidence>
<accession>A0A4S8LZM4</accession>
<feature type="compositionally biased region" description="Low complexity" evidence="5">
    <location>
        <begin position="208"/>
        <end position="228"/>
    </location>
</feature>